<sequence>MFFKSKKVIGLDIGTSSIKLAEMDFNGKGAQLLSFGFAPTPPNAVSGGEIVDIGSVGVAIQSLVNEVKSKRKSLATAMWGTAVIVKKITIPRMDKKLIKDQIRFEAEQYIPFDINNISLAHHILTGSSSPDTMDILLIAAQNELVTQYTQVIEISGLSCGVLDVSGFALANAFELNYGKIPGEVIGLLNFGAAITNFVVVQNGEVIFCRDIPVGGANYTNEIHKAMGVTVAEAEALKLSAISRREVPDEVHSIISATNEAVTEEIRSSLDFLSATTNGLVLNRCFYTGGSSATSGLTETVSRVTGILMEPFNPFLRVKANPKKFSPEYLEQISSFAAVVTGLALREVGDAT</sequence>
<dbReference type="OrthoDB" id="5290269at2"/>
<gene>
    <name evidence="2" type="ORF">AZI85_05635</name>
</gene>
<dbReference type="InterPro" id="IPR003494">
    <property type="entry name" value="SHS2_FtsA"/>
</dbReference>
<dbReference type="Gene3D" id="3.30.1490.300">
    <property type="match status" value="1"/>
</dbReference>
<reference evidence="2 3" key="1">
    <citation type="submission" date="2016-03" db="EMBL/GenBank/DDBJ databases">
        <authorList>
            <person name="Ploux O."/>
        </authorList>
    </citation>
    <scope>NUCLEOTIDE SEQUENCE [LARGE SCALE GENOMIC DNA]</scope>
    <source>
        <strain evidence="2 3">BER2</strain>
    </source>
</reference>
<dbReference type="PIRSF" id="PIRSF019169">
    <property type="entry name" value="PilM"/>
    <property type="match status" value="1"/>
</dbReference>
<evidence type="ECO:0000259" key="1">
    <source>
        <dbReference type="SMART" id="SM00842"/>
    </source>
</evidence>
<organism evidence="2 3">
    <name type="scientific">Bdellovibrio bacteriovorus</name>
    <dbReference type="NCBI Taxonomy" id="959"/>
    <lineage>
        <taxon>Bacteria</taxon>
        <taxon>Pseudomonadati</taxon>
        <taxon>Bdellovibrionota</taxon>
        <taxon>Bdellovibrionia</taxon>
        <taxon>Bdellovibrionales</taxon>
        <taxon>Pseudobdellovibrionaceae</taxon>
        <taxon>Bdellovibrio</taxon>
    </lineage>
</organism>
<protein>
    <submittedName>
        <fullName evidence="2">Fimbrial assembly protein</fullName>
    </submittedName>
</protein>
<dbReference type="RefSeq" id="WP_063243843.1">
    <property type="nucleotide sequence ID" value="NZ_CP168967.1"/>
</dbReference>
<dbReference type="InterPro" id="IPR043129">
    <property type="entry name" value="ATPase_NBD"/>
</dbReference>
<name>A0A150WJ88_BDEBC</name>
<comment type="caution">
    <text evidence="2">The sequence shown here is derived from an EMBL/GenBank/DDBJ whole genome shotgun (WGS) entry which is preliminary data.</text>
</comment>
<dbReference type="AlphaFoldDB" id="A0A150WJ88"/>
<dbReference type="Proteomes" id="UP000075391">
    <property type="component" value="Unassembled WGS sequence"/>
</dbReference>
<accession>A0A150WJ88</accession>
<dbReference type="PANTHER" id="PTHR32432:SF3">
    <property type="entry name" value="ETHANOLAMINE UTILIZATION PROTEIN EUTJ"/>
    <property type="match status" value="1"/>
</dbReference>
<dbReference type="CDD" id="cd24049">
    <property type="entry name" value="ASKHA_NBD_PilM"/>
    <property type="match status" value="1"/>
</dbReference>
<dbReference type="EMBL" id="LUKF01000014">
    <property type="protein sequence ID" value="KYG63505.1"/>
    <property type="molecule type" value="Genomic_DNA"/>
</dbReference>
<proteinExistence type="predicted"/>
<dbReference type="SMART" id="SM00842">
    <property type="entry name" value="FtsA"/>
    <property type="match status" value="1"/>
</dbReference>
<dbReference type="GO" id="GO:0051301">
    <property type="term" value="P:cell division"/>
    <property type="evidence" value="ECO:0007669"/>
    <property type="project" value="InterPro"/>
</dbReference>
<feature type="domain" description="SHS2" evidence="1">
    <location>
        <begin position="8"/>
        <end position="173"/>
    </location>
</feature>
<evidence type="ECO:0000313" key="2">
    <source>
        <dbReference type="EMBL" id="KYG63505.1"/>
    </source>
</evidence>
<dbReference type="Gene3D" id="3.30.420.40">
    <property type="match status" value="2"/>
</dbReference>
<evidence type="ECO:0000313" key="3">
    <source>
        <dbReference type="Proteomes" id="UP000075391"/>
    </source>
</evidence>
<dbReference type="InterPro" id="IPR050696">
    <property type="entry name" value="FtsA/MreB"/>
</dbReference>
<dbReference type="SUPFAM" id="SSF53067">
    <property type="entry name" value="Actin-like ATPase domain"/>
    <property type="match status" value="2"/>
</dbReference>
<dbReference type="PANTHER" id="PTHR32432">
    <property type="entry name" value="CELL DIVISION PROTEIN FTSA-RELATED"/>
    <property type="match status" value="1"/>
</dbReference>
<dbReference type="NCBIfam" id="TIGR01175">
    <property type="entry name" value="pilM"/>
    <property type="match status" value="1"/>
</dbReference>
<dbReference type="InterPro" id="IPR005883">
    <property type="entry name" value="PilM"/>
</dbReference>
<dbReference type="Pfam" id="PF11104">
    <property type="entry name" value="PilM_2"/>
    <property type="match status" value="1"/>
</dbReference>